<comment type="function">
    <text evidence="6">Specifically deaminates adenosine-37 to inosine in tRNA-Ala.</text>
</comment>
<accession>A0ABM1ME43</accession>
<keyword evidence="2" id="KW-0479">Metal-binding</keyword>
<dbReference type="Pfam" id="PF02137">
    <property type="entry name" value="A_deamin"/>
    <property type="match status" value="1"/>
</dbReference>
<evidence type="ECO:0000259" key="12">
    <source>
        <dbReference type="PROSITE" id="PS50141"/>
    </source>
</evidence>
<organism evidence="13 14">
    <name type="scientific">Nicrophorus vespilloides</name>
    <name type="common">Boreal carrion beetle</name>
    <dbReference type="NCBI Taxonomy" id="110193"/>
    <lineage>
        <taxon>Eukaryota</taxon>
        <taxon>Metazoa</taxon>
        <taxon>Ecdysozoa</taxon>
        <taxon>Arthropoda</taxon>
        <taxon>Hexapoda</taxon>
        <taxon>Insecta</taxon>
        <taxon>Pterygota</taxon>
        <taxon>Neoptera</taxon>
        <taxon>Endopterygota</taxon>
        <taxon>Coleoptera</taxon>
        <taxon>Polyphaga</taxon>
        <taxon>Staphyliniformia</taxon>
        <taxon>Silphidae</taxon>
        <taxon>Nicrophorinae</taxon>
        <taxon>Nicrophorus</taxon>
    </lineage>
</organism>
<comment type="similarity">
    <text evidence="7">Belongs to the ADAT1 family.</text>
</comment>
<dbReference type="PANTHER" id="PTHR46516">
    <property type="entry name" value="TRNA-SPECIFIC ADENOSINE DEAMINASE 1"/>
    <property type="match status" value="1"/>
</dbReference>
<proteinExistence type="inferred from homology"/>
<protein>
    <recommendedName>
        <fullName evidence="9">tRNA-specific adenosine deaminase 1</fullName>
        <ecNumber evidence="8">3.5.4.34</ecNumber>
    </recommendedName>
    <alternativeName>
        <fullName evidence="10">tRNA-specific adenosine-37 deaminase</fullName>
    </alternativeName>
</protein>
<evidence type="ECO:0000256" key="8">
    <source>
        <dbReference type="ARBA" id="ARBA00038940"/>
    </source>
</evidence>
<evidence type="ECO:0000256" key="11">
    <source>
        <dbReference type="ARBA" id="ARBA00047635"/>
    </source>
</evidence>
<keyword evidence="1" id="KW-0819">tRNA processing</keyword>
<keyword evidence="3" id="KW-0378">Hydrolase</keyword>
<comment type="cofactor">
    <cofactor evidence="5">
        <name>1D-myo-inositol hexakisphosphate</name>
        <dbReference type="ChEBI" id="CHEBI:58130"/>
    </cofactor>
</comment>
<dbReference type="PROSITE" id="PS50141">
    <property type="entry name" value="A_DEAMIN_EDITASE"/>
    <property type="match status" value="1"/>
</dbReference>
<name>A0ABM1ME43_NICVS</name>
<dbReference type="EC" id="3.5.4.34" evidence="8"/>
<evidence type="ECO:0000256" key="5">
    <source>
        <dbReference type="ARBA" id="ARBA00037026"/>
    </source>
</evidence>
<keyword evidence="13" id="KW-1185">Reference proteome</keyword>
<dbReference type="PANTHER" id="PTHR46516:SF1">
    <property type="entry name" value="TRNA-SPECIFIC ADENOSINE DEAMINASE 1"/>
    <property type="match status" value="1"/>
</dbReference>
<dbReference type="Proteomes" id="UP000695000">
    <property type="component" value="Unplaced"/>
</dbReference>
<dbReference type="InterPro" id="IPR002466">
    <property type="entry name" value="A_deamin"/>
</dbReference>
<evidence type="ECO:0000313" key="14">
    <source>
        <dbReference type="RefSeq" id="XP_017772843.1"/>
    </source>
</evidence>
<evidence type="ECO:0000256" key="1">
    <source>
        <dbReference type="ARBA" id="ARBA00022694"/>
    </source>
</evidence>
<evidence type="ECO:0000256" key="10">
    <source>
        <dbReference type="ARBA" id="ARBA00041760"/>
    </source>
</evidence>
<comment type="catalytic activity">
    <reaction evidence="11">
        <text>adenosine(37) in tRNA(Ala) + H2O + H(+) = inosine(37) in tRNA(Ala) + NH4(+)</text>
        <dbReference type="Rhea" id="RHEA:50968"/>
        <dbReference type="Rhea" id="RHEA-COMP:12855"/>
        <dbReference type="Rhea" id="RHEA-COMP:12856"/>
        <dbReference type="ChEBI" id="CHEBI:15377"/>
        <dbReference type="ChEBI" id="CHEBI:15378"/>
        <dbReference type="ChEBI" id="CHEBI:28938"/>
        <dbReference type="ChEBI" id="CHEBI:74411"/>
        <dbReference type="ChEBI" id="CHEBI:82852"/>
        <dbReference type="EC" id="3.5.4.34"/>
    </reaction>
</comment>
<dbReference type="RefSeq" id="XP_017772843.1">
    <property type="nucleotide sequence ID" value="XM_017917354.1"/>
</dbReference>
<keyword evidence="4" id="KW-0862">Zinc</keyword>
<dbReference type="GeneID" id="108559961"/>
<sequence length="381" mass="43175">MYDEGFHRRIATLSYSKFENLPKSGKPTSNEWTILSTITMEIDGKLDIVSLATGSKCIGAKSMSSDGDILNDSHAEVLCRRGFIKYLYLNLNDPNLFVKNDNKFKLKDSVKFHFFTTHVPCGDATIFPKNADFDNLGNLLDDSEEPSNKMIKLDTHRTGAKCLLEDEKCDPLEDGLNYHAVGAVRTKPGRGDPTLSVSCSDKLAKWMHLGLQGSLLSILIEAPIHLTSFTIAGGTTFNVEALNRALINRFLKIQLEPPYNETKTWFIAQSDVPFKHCKDEMKQACPSSIIYYKNEKAQVAVNGKRQGVTKKNRNTAAGRLSVCRIELFREFVKFRPDFCDATYDEAKKASEEYLRNWVIFKEKAFKVWPQKCNKLVQFKIK</sequence>
<reference evidence="14" key="1">
    <citation type="submission" date="2025-08" db="UniProtKB">
        <authorList>
            <consortium name="RefSeq"/>
        </authorList>
    </citation>
    <scope>IDENTIFICATION</scope>
    <source>
        <tissue evidence="14">Whole Larva</tissue>
    </source>
</reference>
<evidence type="ECO:0000256" key="2">
    <source>
        <dbReference type="ARBA" id="ARBA00022723"/>
    </source>
</evidence>
<gene>
    <name evidence="14" type="primary">LOC108559961</name>
</gene>
<evidence type="ECO:0000256" key="3">
    <source>
        <dbReference type="ARBA" id="ARBA00022801"/>
    </source>
</evidence>
<feature type="domain" description="A to I editase" evidence="12">
    <location>
        <begin position="50"/>
        <end position="353"/>
    </location>
</feature>
<evidence type="ECO:0000256" key="9">
    <source>
        <dbReference type="ARBA" id="ARBA00040502"/>
    </source>
</evidence>
<evidence type="ECO:0000256" key="4">
    <source>
        <dbReference type="ARBA" id="ARBA00022833"/>
    </source>
</evidence>
<evidence type="ECO:0000313" key="13">
    <source>
        <dbReference type="Proteomes" id="UP000695000"/>
    </source>
</evidence>
<evidence type="ECO:0000256" key="7">
    <source>
        <dbReference type="ARBA" id="ARBA00038326"/>
    </source>
</evidence>
<evidence type="ECO:0000256" key="6">
    <source>
        <dbReference type="ARBA" id="ARBA00037784"/>
    </source>
</evidence>
<dbReference type="SMART" id="SM00552">
    <property type="entry name" value="ADEAMc"/>
    <property type="match status" value="1"/>
</dbReference>